<dbReference type="Pfam" id="PF22607">
    <property type="entry name" value="FAD_binding-like"/>
    <property type="match status" value="1"/>
</dbReference>
<dbReference type="InterPro" id="IPR054707">
    <property type="entry name" value="DhpH_subs-bd"/>
</dbReference>
<dbReference type="EMBL" id="CAVMBE010000007">
    <property type="protein sequence ID" value="CAK3859478.1"/>
    <property type="molecule type" value="Genomic_DNA"/>
</dbReference>
<dbReference type="AlphaFoldDB" id="A0AAI8YTP7"/>
<dbReference type="InterPro" id="IPR053212">
    <property type="entry name" value="DHP_3-monooxygenase"/>
</dbReference>
<name>A0AAI8YTP7_9PEZI</name>
<keyword evidence="3" id="KW-1185">Reference proteome</keyword>
<dbReference type="PRINTS" id="PR00420">
    <property type="entry name" value="RNGMNOXGNASE"/>
</dbReference>
<protein>
    <submittedName>
        <fullName evidence="2">FAD NAD(P)-binding domain-containing</fullName>
    </submittedName>
</protein>
<comment type="caution">
    <text evidence="2">The sequence shown here is derived from an EMBL/GenBank/DDBJ whole genome shotgun (WGS) entry which is preliminary data.</text>
</comment>
<dbReference type="Gene3D" id="3.50.50.60">
    <property type="entry name" value="FAD/NAD(P)-binding domain"/>
    <property type="match status" value="1"/>
</dbReference>
<dbReference type="SUPFAM" id="SSF51905">
    <property type="entry name" value="FAD/NAD(P)-binding domain"/>
    <property type="match status" value="1"/>
</dbReference>
<sequence length="452" mass="50445">MAQAGDVSGHDGPLDVLIIGGSLGGLMSGILLKRSGHNVRILEQAASSEREGLAAGIGLAFQVKRFFETEDRLKDKPMGILNSGVSIVDDNLRVRYKLALDMNLTSWDSAYYRARWNFDGHQSAHCPETPLAAAASEGYGEYLTGKSVQKVEDVQGRLTAFVTDAKTGATEQYSGDIVIAADGANSTLRRQLHPNLQREEPGYVIWRGTIPTSELSQDVLDKIENRPVIYPGPQTYCVIYTIPGENGSLAQGTRHINMAWYFWPSKASLEEIMTDVDGHHHRSTVPKGKMRPEVWQPQVEQARRLLPKPLVSLVENIQSPFVSVVSSITAPNAVYFNNRLFMIGDALTQSQPNIGMGTSLAANAAISLVNEVICPENGEGSPPRLSPERIEAWERKVLQENEITRCRSVSFASWYLNSWPLIGYYFARYYAKLYWQYYFGGREKKWEVLRRV</sequence>
<evidence type="ECO:0000313" key="2">
    <source>
        <dbReference type="EMBL" id="CAK3859478.1"/>
    </source>
</evidence>
<evidence type="ECO:0000313" key="3">
    <source>
        <dbReference type="Proteomes" id="UP001296104"/>
    </source>
</evidence>
<dbReference type="Gene3D" id="3.30.9.60">
    <property type="match status" value="1"/>
</dbReference>
<evidence type="ECO:0000259" key="1">
    <source>
        <dbReference type="Pfam" id="PF22607"/>
    </source>
</evidence>
<reference evidence="2" key="1">
    <citation type="submission" date="2023-11" db="EMBL/GenBank/DDBJ databases">
        <authorList>
            <person name="Alioto T."/>
            <person name="Alioto T."/>
            <person name="Gomez Garrido J."/>
        </authorList>
    </citation>
    <scope>NUCLEOTIDE SEQUENCE</scope>
</reference>
<dbReference type="InterPro" id="IPR036188">
    <property type="entry name" value="FAD/NAD-bd_sf"/>
</dbReference>
<accession>A0AAI8YTP7</accession>
<feature type="domain" description="2,6-dihydroxypyridine 3-monooxygenase substrate binding" evidence="1">
    <location>
        <begin position="202"/>
        <end position="326"/>
    </location>
</feature>
<gene>
    <name evidence="2" type="ORF">LECACI_7A001795</name>
</gene>
<dbReference type="PANTHER" id="PTHR47469:SF2">
    <property type="entry name" value="OS06G0597600 PROTEIN"/>
    <property type="match status" value="1"/>
</dbReference>
<dbReference type="Proteomes" id="UP001296104">
    <property type="component" value="Unassembled WGS sequence"/>
</dbReference>
<dbReference type="SUPFAM" id="SSF54373">
    <property type="entry name" value="FAD-linked reductases, C-terminal domain"/>
    <property type="match status" value="1"/>
</dbReference>
<proteinExistence type="predicted"/>
<organism evidence="2 3">
    <name type="scientific">Lecanosticta acicola</name>
    <dbReference type="NCBI Taxonomy" id="111012"/>
    <lineage>
        <taxon>Eukaryota</taxon>
        <taxon>Fungi</taxon>
        <taxon>Dikarya</taxon>
        <taxon>Ascomycota</taxon>
        <taxon>Pezizomycotina</taxon>
        <taxon>Dothideomycetes</taxon>
        <taxon>Dothideomycetidae</taxon>
        <taxon>Mycosphaerellales</taxon>
        <taxon>Mycosphaerellaceae</taxon>
        <taxon>Lecanosticta</taxon>
    </lineage>
</organism>
<dbReference type="PANTHER" id="PTHR47469">
    <property type="entry name" value="MONOOXYGENASE-LIKE"/>
    <property type="match status" value="1"/>
</dbReference>